<dbReference type="SUPFAM" id="SSF69318">
    <property type="entry name" value="Integrin alpha N-terminal domain"/>
    <property type="match status" value="1"/>
</dbReference>
<dbReference type="Proteomes" id="UP000316213">
    <property type="component" value="Unassembled WGS sequence"/>
</dbReference>
<dbReference type="EMBL" id="SJPM01000004">
    <property type="protein sequence ID" value="TWT97362.1"/>
    <property type="molecule type" value="Genomic_DNA"/>
</dbReference>
<protein>
    <recommendedName>
        <fullName evidence="3">FG-GAP repeat protein</fullName>
    </recommendedName>
</protein>
<gene>
    <name evidence="1" type="ORF">Pla100_25140</name>
</gene>
<reference evidence="1 2" key="1">
    <citation type="submission" date="2019-02" db="EMBL/GenBank/DDBJ databases">
        <title>Deep-cultivation of Planctomycetes and their phenomic and genomic characterization uncovers novel biology.</title>
        <authorList>
            <person name="Wiegand S."/>
            <person name="Jogler M."/>
            <person name="Boedeker C."/>
            <person name="Pinto D."/>
            <person name="Vollmers J."/>
            <person name="Rivas-Marin E."/>
            <person name="Kohn T."/>
            <person name="Peeters S.H."/>
            <person name="Heuer A."/>
            <person name="Rast P."/>
            <person name="Oberbeckmann S."/>
            <person name="Bunk B."/>
            <person name="Jeske O."/>
            <person name="Meyerdierks A."/>
            <person name="Storesund J.E."/>
            <person name="Kallscheuer N."/>
            <person name="Luecker S."/>
            <person name="Lage O.M."/>
            <person name="Pohl T."/>
            <person name="Merkel B.J."/>
            <person name="Hornburger P."/>
            <person name="Mueller R.-W."/>
            <person name="Bruemmer F."/>
            <person name="Labrenz M."/>
            <person name="Spormann A.M."/>
            <person name="Op Den Camp H."/>
            <person name="Overmann J."/>
            <person name="Amann R."/>
            <person name="Jetten M.S.M."/>
            <person name="Mascher T."/>
            <person name="Medema M.H."/>
            <person name="Devos D.P."/>
            <person name="Kaster A.-K."/>
            <person name="Ovreas L."/>
            <person name="Rohde M."/>
            <person name="Galperin M.Y."/>
            <person name="Jogler C."/>
        </authorList>
    </citation>
    <scope>NUCLEOTIDE SEQUENCE [LARGE SCALE GENOMIC DNA]</scope>
    <source>
        <strain evidence="1 2">Pla100</strain>
    </source>
</reference>
<keyword evidence="2" id="KW-1185">Reference proteome</keyword>
<proteinExistence type="predicted"/>
<accession>A0A5C6ABE1</accession>
<dbReference type="InterPro" id="IPR028994">
    <property type="entry name" value="Integrin_alpha_N"/>
</dbReference>
<comment type="caution">
    <text evidence="1">The sequence shown here is derived from an EMBL/GenBank/DDBJ whole genome shotgun (WGS) entry which is preliminary data.</text>
</comment>
<dbReference type="AlphaFoldDB" id="A0A5C6ABE1"/>
<sequence length="86" mass="9559">MALQGSLLADTPWLRHVVDNQHRGADGVRLGDFSGDSFPDIVIGWEEAGLVKLCLNPGPHHSNERWPSLTVGVMAKRLNYFLMIAY</sequence>
<name>A0A5C6ABE1_9BACT</name>
<evidence type="ECO:0008006" key="3">
    <source>
        <dbReference type="Google" id="ProtNLM"/>
    </source>
</evidence>
<organism evidence="1 2">
    <name type="scientific">Neorhodopirellula pilleata</name>
    <dbReference type="NCBI Taxonomy" id="2714738"/>
    <lineage>
        <taxon>Bacteria</taxon>
        <taxon>Pseudomonadati</taxon>
        <taxon>Planctomycetota</taxon>
        <taxon>Planctomycetia</taxon>
        <taxon>Pirellulales</taxon>
        <taxon>Pirellulaceae</taxon>
        <taxon>Neorhodopirellula</taxon>
    </lineage>
</organism>
<evidence type="ECO:0000313" key="2">
    <source>
        <dbReference type="Proteomes" id="UP000316213"/>
    </source>
</evidence>
<evidence type="ECO:0000313" key="1">
    <source>
        <dbReference type="EMBL" id="TWT97362.1"/>
    </source>
</evidence>